<dbReference type="PROSITE" id="PS50009">
    <property type="entry name" value="RASGEF_CAT"/>
    <property type="match status" value="1"/>
</dbReference>
<proteinExistence type="predicted"/>
<feature type="region of interest" description="Disordered" evidence="4">
    <location>
        <begin position="282"/>
        <end position="382"/>
    </location>
</feature>
<feature type="domain" description="N-terminal Ras-GEF" evidence="6">
    <location>
        <begin position="608"/>
        <end position="726"/>
    </location>
</feature>
<dbReference type="GO" id="GO:0005085">
    <property type="term" value="F:guanyl-nucleotide exchange factor activity"/>
    <property type="evidence" value="ECO:0007669"/>
    <property type="project" value="UniProtKB-KW"/>
</dbReference>
<reference evidence="7" key="2">
    <citation type="submission" date="2025-09" db="UniProtKB">
        <authorList>
            <consortium name="Ensembl"/>
        </authorList>
    </citation>
    <scope>IDENTIFICATION</scope>
</reference>
<dbReference type="SMART" id="SM00229">
    <property type="entry name" value="RasGEFN"/>
    <property type="match status" value="1"/>
</dbReference>
<evidence type="ECO:0000313" key="7">
    <source>
        <dbReference type="Ensembl" id="ENSSGRP00000093132.1"/>
    </source>
</evidence>
<protein>
    <recommendedName>
        <fullName evidence="2">CRK SH3-binding GNRP</fullName>
    </recommendedName>
</protein>
<dbReference type="GO" id="GO:0005886">
    <property type="term" value="C:plasma membrane"/>
    <property type="evidence" value="ECO:0007669"/>
    <property type="project" value="TreeGrafter"/>
</dbReference>
<dbReference type="InterPro" id="IPR019804">
    <property type="entry name" value="Ras_G-nucl-exch_fac_CS"/>
</dbReference>
<dbReference type="AlphaFoldDB" id="A0A672RVI5"/>
<keyword evidence="1 3" id="KW-0344">Guanine-nucleotide releasing factor</keyword>
<dbReference type="Gene3D" id="1.10.840.10">
    <property type="entry name" value="Ras guanine-nucleotide exchange factors catalytic domain"/>
    <property type="match status" value="1"/>
</dbReference>
<dbReference type="PANTHER" id="PTHR23113:SF224">
    <property type="entry name" value="RAP GUANINE NUCLEOTIDE EXCHANGE FACTOR 1"/>
    <property type="match status" value="1"/>
</dbReference>
<dbReference type="Pfam" id="PF00617">
    <property type="entry name" value="RasGEF"/>
    <property type="match status" value="1"/>
</dbReference>
<dbReference type="SMART" id="SM00147">
    <property type="entry name" value="RasGEF"/>
    <property type="match status" value="1"/>
</dbReference>
<dbReference type="InterPro" id="IPR023578">
    <property type="entry name" value="Ras_GEF_dom_sf"/>
</dbReference>
<evidence type="ECO:0000256" key="2">
    <source>
        <dbReference type="ARBA" id="ARBA00083313"/>
    </source>
</evidence>
<feature type="region of interest" description="Disordered" evidence="4">
    <location>
        <begin position="1"/>
        <end position="37"/>
    </location>
</feature>
<sequence length="996" mass="113322">MKLMKFHSPIKRTPSKKSKQLQPEPTVTTPEKPVNKKVSRLEEQEKEVVSALRYFKTIVDKMNVDTKVLQMLPGSASKVLEAILPVMHVEARIQHSSAVSSCHNRVYQSLANLIRWSDQVMLEGIDLDDKDTVATVTTVIKAVLDGVKELVKLTIEKQEQPTPTSPTSPSKPVPPVAKTDSVCENPLTEREKAILSKTTPIVTPTDSLTDMSEEEVAPPKPPLPGVKLAEHSAPALPPKKRQSAPSPTRVAVVAPMSRVPCGLNLPPGQEFDVDLLQRRFSGGSQSYGGDSPRLSPCNSMGKLSKSDEQLSSQERDSGQCSRNTSCETLEGYDPDYDFLHQDLSESEPLPFPTGTGSSLSPLPECHGQSQSLSPAHAPTRPRFSAPVTNHASLEYWTPPLTPALTNSVLPPALPQKKRRSAPIISAYPIYERFPSHYENLSEEEQLTPPFPLLMLASPLPQVNGGDDDFSRCTDTDSPPPLPEKKGKQILQYMQFVEDYSEPQPSVFYQTPQNESIYEQRRNKRFQEVYGFNDSYSNSDSVHEPVPPPALPPKQRQLVSSEHERECLRARSMQPKEPSHGQIDDVDELSLIDHNEIMSRITLKAENDDGPDVRAGSGDILLVHATETDRKDLVLYCEAFLTTYRTFITPEDLIKKLHYRYPFYYTFRKRVSKNTFFVLVRVVDELCLVELTEDILRQLMDLVFRLVCNGELSLARVLRKNVLDKVEQKRLLRHMHMLKPLAARGVSARPGTLHDFRSHEIADQLTLLDAELFYKIEIPEVLLWAKEQNEEKSPNLTQFTEHFNNMSYWVRSIIIQQEKAQDREKLLLKFIKIMKVTRHLRKLNNFNSYLAILSALDSAPIRRLEWQKQTSEGLEEYCTLIDSSSSFRAYRAALAEVEPPCIPYLGLILQDLTFVHLGNPDFIDGKVNFSKRWQQFNILDSMRRFQQVHYELKRNEDIVSFFNDFSDHLAEEALWELSLKIKPRNISRRRTEREEKT</sequence>
<dbReference type="Gene3D" id="1.20.870.10">
    <property type="entry name" value="Son of sevenless (SoS) protein Chain: S domain 1"/>
    <property type="match status" value="1"/>
</dbReference>
<dbReference type="Pfam" id="PF00618">
    <property type="entry name" value="RasGEF_N"/>
    <property type="match status" value="1"/>
</dbReference>
<dbReference type="CDD" id="cd00155">
    <property type="entry name" value="RasGEF"/>
    <property type="match status" value="1"/>
</dbReference>
<feature type="compositionally biased region" description="Polar residues" evidence="4">
    <location>
        <begin position="196"/>
        <end position="210"/>
    </location>
</feature>
<dbReference type="SUPFAM" id="SSF48366">
    <property type="entry name" value="Ras GEF"/>
    <property type="match status" value="1"/>
</dbReference>
<evidence type="ECO:0000256" key="3">
    <source>
        <dbReference type="PROSITE-ProRule" id="PRU00168"/>
    </source>
</evidence>
<feature type="region of interest" description="Disordered" evidence="4">
    <location>
        <begin position="531"/>
        <end position="557"/>
    </location>
</feature>
<feature type="domain" description="Ras-GEF" evidence="5">
    <location>
        <begin position="756"/>
        <end position="983"/>
    </location>
</feature>
<feature type="compositionally biased region" description="Basic residues" evidence="4">
    <location>
        <begin position="1"/>
        <end position="19"/>
    </location>
</feature>
<dbReference type="InterPro" id="IPR008937">
    <property type="entry name" value="Ras-like_GEF"/>
</dbReference>
<evidence type="ECO:0000259" key="6">
    <source>
        <dbReference type="PROSITE" id="PS50212"/>
    </source>
</evidence>
<dbReference type="Ensembl" id="ENSSGRT00000099109.1">
    <property type="protein sequence ID" value="ENSSGRP00000093132.1"/>
    <property type="gene ID" value="ENSSGRG00000046641.1"/>
</dbReference>
<name>A0A672RVI5_SINGR</name>
<dbReference type="InterPro" id="IPR036964">
    <property type="entry name" value="RASGEF_cat_dom_sf"/>
</dbReference>
<dbReference type="GO" id="GO:0007265">
    <property type="term" value="P:Ras protein signal transduction"/>
    <property type="evidence" value="ECO:0007669"/>
    <property type="project" value="TreeGrafter"/>
</dbReference>
<evidence type="ECO:0000259" key="5">
    <source>
        <dbReference type="PROSITE" id="PS50009"/>
    </source>
</evidence>
<dbReference type="Proteomes" id="UP000472262">
    <property type="component" value="Unassembled WGS sequence"/>
</dbReference>
<dbReference type="PANTHER" id="PTHR23113">
    <property type="entry name" value="GUANINE NUCLEOTIDE EXCHANGE FACTOR"/>
    <property type="match status" value="1"/>
</dbReference>
<dbReference type="PROSITE" id="PS50212">
    <property type="entry name" value="RASGEF_NTER"/>
    <property type="match status" value="1"/>
</dbReference>
<gene>
    <name evidence="7" type="primary">LOC107585645</name>
</gene>
<feature type="compositionally biased region" description="Low complexity" evidence="4">
    <location>
        <begin position="23"/>
        <end position="32"/>
    </location>
</feature>
<dbReference type="CDD" id="cd06224">
    <property type="entry name" value="REM"/>
    <property type="match status" value="1"/>
</dbReference>
<dbReference type="InterPro" id="IPR001895">
    <property type="entry name" value="RASGEF_cat_dom"/>
</dbReference>
<evidence type="ECO:0000256" key="1">
    <source>
        <dbReference type="ARBA" id="ARBA00022658"/>
    </source>
</evidence>
<evidence type="ECO:0000256" key="4">
    <source>
        <dbReference type="SAM" id="MobiDB-lite"/>
    </source>
</evidence>
<accession>A0A672RVI5</accession>
<dbReference type="FunFam" id="1.10.840.10:FF:000009">
    <property type="entry name" value="rap guanine nucleotide exchange factor 1"/>
    <property type="match status" value="1"/>
</dbReference>
<feature type="region of interest" description="Disordered" evidence="4">
    <location>
        <begin position="157"/>
        <end position="250"/>
    </location>
</feature>
<dbReference type="PROSITE" id="PS00720">
    <property type="entry name" value="RASGEF"/>
    <property type="match status" value="1"/>
</dbReference>
<feature type="compositionally biased region" description="Pro residues" evidence="4">
    <location>
        <begin position="163"/>
        <end position="175"/>
    </location>
</feature>
<keyword evidence="8" id="KW-1185">Reference proteome</keyword>
<feature type="compositionally biased region" description="Basic and acidic residues" evidence="4">
    <location>
        <begin position="304"/>
        <end position="317"/>
    </location>
</feature>
<evidence type="ECO:0000313" key="8">
    <source>
        <dbReference type="Proteomes" id="UP000472262"/>
    </source>
</evidence>
<feature type="compositionally biased region" description="Polar residues" evidence="4">
    <location>
        <begin position="318"/>
        <end position="327"/>
    </location>
</feature>
<reference evidence="7" key="1">
    <citation type="submission" date="2025-08" db="UniProtKB">
        <authorList>
            <consortium name="Ensembl"/>
        </authorList>
    </citation>
    <scope>IDENTIFICATION</scope>
</reference>
<dbReference type="InterPro" id="IPR000651">
    <property type="entry name" value="Ras-like_Gua-exchang_fac_N"/>
</dbReference>
<organism evidence="7 8">
    <name type="scientific">Sinocyclocheilus grahami</name>
    <name type="common">Dianchi golden-line fish</name>
    <name type="synonym">Barbus grahami</name>
    <dbReference type="NCBI Taxonomy" id="75366"/>
    <lineage>
        <taxon>Eukaryota</taxon>
        <taxon>Metazoa</taxon>
        <taxon>Chordata</taxon>
        <taxon>Craniata</taxon>
        <taxon>Vertebrata</taxon>
        <taxon>Euteleostomi</taxon>
        <taxon>Actinopterygii</taxon>
        <taxon>Neopterygii</taxon>
        <taxon>Teleostei</taxon>
        <taxon>Ostariophysi</taxon>
        <taxon>Cypriniformes</taxon>
        <taxon>Cyprinidae</taxon>
        <taxon>Cyprininae</taxon>
        <taxon>Sinocyclocheilus</taxon>
    </lineage>
</organism>